<dbReference type="SUPFAM" id="SSF50978">
    <property type="entry name" value="WD40 repeat-like"/>
    <property type="match status" value="1"/>
</dbReference>
<evidence type="ECO:0000256" key="2">
    <source>
        <dbReference type="ARBA" id="ARBA00022737"/>
    </source>
</evidence>
<dbReference type="GO" id="GO:0120330">
    <property type="term" value="C:rixosome complex"/>
    <property type="evidence" value="ECO:0007669"/>
    <property type="project" value="TreeGrafter"/>
</dbReference>
<gene>
    <name evidence="5" type="ORF">PYX00_005977</name>
</gene>
<keyword evidence="1 3" id="KW-0853">WD repeat</keyword>
<evidence type="ECO:0000256" key="3">
    <source>
        <dbReference type="PROSITE-ProRule" id="PRU00221"/>
    </source>
</evidence>
<dbReference type="PROSITE" id="PS50082">
    <property type="entry name" value="WD_REPEATS_2"/>
    <property type="match status" value="1"/>
</dbReference>
<proteinExistence type="predicted"/>
<comment type="caution">
    <text evidence="5">The sequence shown here is derived from an EMBL/GenBank/DDBJ whole genome shotgun (WGS) entry which is preliminary data.</text>
</comment>
<dbReference type="GO" id="GO:0006261">
    <property type="term" value="P:DNA-templated DNA replication"/>
    <property type="evidence" value="ECO:0007669"/>
    <property type="project" value="TreeGrafter"/>
</dbReference>
<evidence type="ECO:0000313" key="5">
    <source>
        <dbReference type="EMBL" id="KAL0273266.1"/>
    </source>
</evidence>
<accession>A0AAW2HUP5</accession>
<sequence length="494" mass="54997">MTSFNEVLFIGDGTETSSTIHCYDLQLGVRVMTYKGANGVTKGTLNLIGEDYLMMANVSKPFLHVWPLNKEEQFKRLSMPGRVTALAVSENGLYTAAGIDNKIYVWNVSSGQLLNVVVYHHEPITKIVFWGSSYFITAGADGLVAVWRLVDVVTRESGDTFSTGPTRYLTPFFSSSQHSLPVADVHVASGGVTARMFTVSSDQTCQIFSLGPDCGKFLLTLTFDYVLTSVLADRLQRRLFLGTSCGKVIIFPLEPLHGVNVHHVDCSSDENILLGHEGCINALSLSQEDSILASGSADKKVLLWNTTTKQQVGVYQMHGPVTDVLFRVTGSGFLSSDAKPTALVSNFDRTILSKPEDIEIKVMVRDEINYEDSFESEYLTWRKALRCAEETAVVPESSAAGTDQDSDSDEEDESIAVVPEDPDSEPEMVQDMEEPHPEGAHSSNRASDMDYDRLQRMDRELTRLKLLNRRLTRVNKTLYMFGLEQVCQNRRYHR</sequence>
<dbReference type="SMART" id="SM00320">
    <property type="entry name" value="WD40"/>
    <property type="match status" value="5"/>
</dbReference>
<dbReference type="InterPro" id="IPR001680">
    <property type="entry name" value="WD40_rpt"/>
</dbReference>
<organism evidence="5">
    <name type="scientific">Menopon gallinae</name>
    <name type="common">poultry shaft louse</name>
    <dbReference type="NCBI Taxonomy" id="328185"/>
    <lineage>
        <taxon>Eukaryota</taxon>
        <taxon>Metazoa</taxon>
        <taxon>Ecdysozoa</taxon>
        <taxon>Arthropoda</taxon>
        <taxon>Hexapoda</taxon>
        <taxon>Insecta</taxon>
        <taxon>Pterygota</taxon>
        <taxon>Neoptera</taxon>
        <taxon>Paraneoptera</taxon>
        <taxon>Psocodea</taxon>
        <taxon>Troctomorpha</taxon>
        <taxon>Phthiraptera</taxon>
        <taxon>Amblycera</taxon>
        <taxon>Menoponidae</taxon>
        <taxon>Menopon</taxon>
    </lineage>
</organism>
<dbReference type="PROSITE" id="PS00678">
    <property type="entry name" value="WD_REPEATS_1"/>
    <property type="match status" value="1"/>
</dbReference>
<dbReference type="InterPro" id="IPR045227">
    <property type="entry name" value="WDR18/Ipi3/RID3"/>
</dbReference>
<dbReference type="PANTHER" id="PTHR18763:SF0">
    <property type="entry name" value="WD REPEAT-CONTAINING PROTEIN 18"/>
    <property type="match status" value="1"/>
</dbReference>
<reference evidence="5" key="1">
    <citation type="journal article" date="2024" name="Gigascience">
        <title>Chromosome-level genome of the poultry shaft louse Menopon gallinae provides insight into the host-switching and adaptive evolution of parasitic lice.</title>
        <authorList>
            <person name="Xu Y."/>
            <person name="Ma L."/>
            <person name="Liu S."/>
            <person name="Liang Y."/>
            <person name="Liu Q."/>
            <person name="He Z."/>
            <person name="Tian L."/>
            <person name="Duan Y."/>
            <person name="Cai W."/>
            <person name="Li H."/>
            <person name="Song F."/>
        </authorList>
    </citation>
    <scope>NUCLEOTIDE SEQUENCE</scope>
    <source>
        <strain evidence="5">Cailab_2023a</strain>
    </source>
</reference>
<feature type="region of interest" description="Disordered" evidence="4">
    <location>
        <begin position="392"/>
        <end position="451"/>
    </location>
</feature>
<evidence type="ECO:0008006" key="6">
    <source>
        <dbReference type="Google" id="ProtNLM"/>
    </source>
</evidence>
<dbReference type="AlphaFoldDB" id="A0AAW2HUP5"/>
<protein>
    <recommendedName>
        <fullName evidence="6">WD repeat-containing protein 18</fullName>
    </recommendedName>
</protein>
<dbReference type="InterPro" id="IPR036322">
    <property type="entry name" value="WD40_repeat_dom_sf"/>
</dbReference>
<keyword evidence="2" id="KW-0677">Repeat</keyword>
<evidence type="ECO:0000256" key="4">
    <source>
        <dbReference type="SAM" id="MobiDB-lite"/>
    </source>
</evidence>
<dbReference type="Pfam" id="PF00400">
    <property type="entry name" value="WD40"/>
    <property type="match status" value="1"/>
</dbReference>
<dbReference type="PANTHER" id="PTHR18763">
    <property type="entry name" value="WD-REPEAT PROTEIN 18"/>
    <property type="match status" value="1"/>
</dbReference>
<dbReference type="EMBL" id="JARGDH010000003">
    <property type="protein sequence ID" value="KAL0273266.1"/>
    <property type="molecule type" value="Genomic_DNA"/>
</dbReference>
<dbReference type="GO" id="GO:0005656">
    <property type="term" value="C:nuclear pre-replicative complex"/>
    <property type="evidence" value="ECO:0007669"/>
    <property type="project" value="TreeGrafter"/>
</dbReference>
<dbReference type="Gene3D" id="2.130.10.10">
    <property type="entry name" value="YVTN repeat-like/Quinoprotein amine dehydrogenase"/>
    <property type="match status" value="2"/>
</dbReference>
<dbReference type="InterPro" id="IPR015943">
    <property type="entry name" value="WD40/YVTN_repeat-like_dom_sf"/>
</dbReference>
<dbReference type="InterPro" id="IPR019775">
    <property type="entry name" value="WD40_repeat_CS"/>
</dbReference>
<dbReference type="PROSITE" id="PS50294">
    <property type="entry name" value="WD_REPEATS_REGION"/>
    <property type="match status" value="1"/>
</dbReference>
<feature type="repeat" description="WD" evidence="3">
    <location>
        <begin position="273"/>
        <end position="314"/>
    </location>
</feature>
<dbReference type="GO" id="GO:0006364">
    <property type="term" value="P:rRNA processing"/>
    <property type="evidence" value="ECO:0007669"/>
    <property type="project" value="TreeGrafter"/>
</dbReference>
<name>A0AAW2HUP5_9NEOP</name>
<evidence type="ECO:0000256" key="1">
    <source>
        <dbReference type="ARBA" id="ARBA00022574"/>
    </source>
</evidence>
<feature type="compositionally biased region" description="Acidic residues" evidence="4">
    <location>
        <begin position="404"/>
        <end position="432"/>
    </location>
</feature>